<reference evidence="6" key="1">
    <citation type="submission" date="2025-08" db="UniProtKB">
        <authorList>
            <consortium name="RefSeq"/>
        </authorList>
    </citation>
    <scope>IDENTIFICATION</scope>
</reference>
<sequence>MKIKKQHRKKKYHHNFNRKRMHIKLKRTGEVNCKVIKEAWNPKKTTSRNLRDMGLATDPNKVISIPNFKQEKLNKALQIVNNIESDSEEEKVVVQKPAPKRRVAEQLELEARAPRESKFMLPKGQVEFITYLLDKYGHDYKAMVKDRKNYYQETWKQLRAKIKKFMGIPKQYSEYLKTRGLLDKEEDEEELKKQAKALAMDDSD</sequence>
<evidence type="ECO:0000313" key="5">
    <source>
        <dbReference type="Proteomes" id="UP001652582"/>
    </source>
</evidence>
<dbReference type="KEGG" id="bany:112051324"/>
<evidence type="ECO:0000256" key="3">
    <source>
        <dbReference type="ARBA" id="ARBA00015522"/>
    </source>
</evidence>
<dbReference type="Proteomes" id="UP001652582">
    <property type="component" value="Chromosome 13"/>
</dbReference>
<evidence type="ECO:0000256" key="2">
    <source>
        <dbReference type="ARBA" id="ARBA00008479"/>
    </source>
</evidence>
<dbReference type="Pfam" id="PF09420">
    <property type="entry name" value="Nop16"/>
    <property type="match status" value="1"/>
</dbReference>
<evidence type="ECO:0000313" key="6">
    <source>
        <dbReference type="RefSeq" id="XP_023945691.1"/>
    </source>
</evidence>
<keyword evidence="4" id="KW-0539">Nucleus</keyword>
<comment type="similarity">
    <text evidence="2">Belongs to the NOP16 family.</text>
</comment>
<proteinExistence type="inferred from homology"/>
<evidence type="ECO:0000256" key="1">
    <source>
        <dbReference type="ARBA" id="ARBA00004604"/>
    </source>
</evidence>
<dbReference type="AlphaFoldDB" id="A0A6J1NR31"/>
<comment type="subcellular location">
    <subcellularLocation>
        <location evidence="1">Nucleus</location>
        <location evidence="1">Nucleolus</location>
    </subcellularLocation>
</comment>
<dbReference type="InterPro" id="IPR019002">
    <property type="entry name" value="Ribosome_biogenesis_Nop16"/>
</dbReference>
<dbReference type="GO" id="GO:0042273">
    <property type="term" value="P:ribosomal large subunit biogenesis"/>
    <property type="evidence" value="ECO:0007669"/>
    <property type="project" value="TreeGrafter"/>
</dbReference>
<gene>
    <name evidence="6" type="primary">LOC112051324</name>
</gene>
<dbReference type="OrthoDB" id="285729at2759"/>
<evidence type="ECO:0000256" key="4">
    <source>
        <dbReference type="ARBA" id="ARBA00023242"/>
    </source>
</evidence>
<dbReference type="GeneID" id="112051324"/>
<dbReference type="PANTHER" id="PTHR13243:SF1">
    <property type="entry name" value="NUCLEOLAR PROTEIN 16"/>
    <property type="match status" value="1"/>
</dbReference>
<name>A0A6J1NR31_BICAN</name>
<protein>
    <recommendedName>
        <fullName evidence="3">Nucleolar protein 16</fullName>
    </recommendedName>
</protein>
<accession>A0A6J1NR31</accession>
<dbReference type="GO" id="GO:0005730">
    <property type="term" value="C:nucleolus"/>
    <property type="evidence" value="ECO:0007669"/>
    <property type="project" value="UniProtKB-SubCell"/>
</dbReference>
<keyword evidence="5" id="KW-1185">Reference proteome</keyword>
<dbReference type="RefSeq" id="XP_023945691.1">
    <property type="nucleotide sequence ID" value="XM_024089923.2"/>
</dbReference>
<organism evidence="5 6">
    <name type="scientific">Bicyclus anynana</name>
    <name type="common">Squinting bush brown butterfly</name>
    <dbReference type="NCBI Taxonomy" id="110368"/>
    <lineage>
        <taxon>Eukaryota</taxon>
        <taxon>Metazoa</taxon>
        <taxon>Ecdysozoa</taxon>
        <taxon>Arthropoda</taxon>
        <taxon>Hexapoda</taxon>
        <taxon>Insecta</taxon>
        <taxon>Pterygota</taxon>
        <taxon>Neoptera</taxon>
        <taxon>Endopterygota</taxon>
        <taxon>Lepidoptera</taxon>
        <taxon>Glossata</taxon>
        <taxon>Ditrysia</taxon>
        <taxon>Papilionoidea</taxon>
        <taxon>Nymphalidae</taxon>
        <taxon>Satyrinae</taxon>
        <taxon>Satyrini</taxon>
        <taxon>Mycalesina</taxon>
        <taxon>Bicyclus</taxon>
    </lineage>
</organism>
<dbReference type="PANTHER" id="PTHR13243">
    <property type="entry name" value="HSPC111 PROTEIN-RELATED"/>
    <property type="match status" value="1"/>
</dbReference>